<feature type="transmembrane region" description="Helical" evidence="5">
    <location>
        <begin position="165"/>
        <end position="184"/>
    </location>
</feature>
<evidence type="ECO:0000256" key="2">
    <source>
        <dbReference type="ARBA" id="ARBA00022692"/>
    </source>
</evidence>
<feature type="transmembrane region" description="Helical" evidence="5">
    <location>
        <begin position="212"/>
        <end position="236"/>
    </location>
</feature>
<dbReference type="Gene3D" id="1.20.1250.20">
    <property type="entry name" value="MFS general substrate transporter like domains"/>
    <property type="match status" value="2"/>
</dbReference>
<sequence>MEAPYTKPFYMFFLIMPMGISQGFVTVALPFLLTRNGFPVALTAGIVAIGISANLWRFVWGPIVDLSLSLHKWYWLGLLACVASLLILSFIPFTLKDAPLLSAVVFVSQVTATFTVLPVNGFMAKRIKENRKGRASGWYQAGSLASTGLGGGAGLWLATHYNLKLASIVLGIASLLFAMVILLIKDIPHVKEQTLAQEIKGMGKDMLSMIKLPVALFVMILIVMPIGTGAMANLWSAVAKDWNTDADTVVLVTGLLCGGVSAIGCLAGGVITDRWGVWNAYLGSGVVCALVTILIAVFPYYPATYIVGVLAYGLCTGLMYTAFTAIIFFVIGKKNVATKYSLMSSLGNLPVVYMTTFNGWTHDMFGSRYMLSAEAIAGLIFVIIFFLILKRMRKNNLIPVVVESNNQFVADKN</sequence>
<feature type="transmembrane region" description="Helical" evidence="5">
    <location>
        <begin position="369"/>
        <end position="389"/>
    </location>
</feature>
<keyword evidence="3 5" id="KW-1133">Transmembrane helix</keyword>
<keyword evidence="2 5" id="KW-0812">Transmembrane</keyword>
<organism evidence="6 7">
    <name type="scientific">Pedobacter gandavensis</name>
    <dbReference type="NCBI Taxonomy" id="2679963"/>
    <lineage>
        <taxon>Bacteria</taxon>
        <taxon>Pseudomonadati</taxon>
        <taxon>Bacteroidota</taxon>
        <taxon>Sphingobacteriia</taxon>
        <taxon>Sphingobacteriales</taxon>
        <taxon>Sphingobacteriaceae</taxon>
        <taxon>Pedobacter</taxon>
    </lineage>
</organism>
<dbReference type="Pfam" id="PF07690">
    <property type="entry name" value="MFS_1"/>
    <property type="match status" value="1"/>
</dbReference>
<comment type="subcellular location">
    <subcellularLocation>
        <location evidence="1">Membrane</location>
        <topology evidence="1">Multi-pass membrane protein</topology>
    </subcellularLocation>
</comment>
<accession>A0ABR6ET84</accession>
<dbReference type="PANTHER" id="PTHR12778">
    <property type="entry name" value="SOLUTE CARRIER FAMILY 33 ACETYL-COA TRANSPORTER -RELATED"/>
    <property type="match status" value="1"/>
</dbReference>
<feature type="transmembrane region" description="Helical" evidence="5">
    <location>
        <begin position="72"/>
        <end position="93"/>
    </location>
</feature>
<evidence type="ECO:0000313" key="6">
    <source>
        <dbReference type="EMBL" id="MBB2148034.1"/>
    </source>
</evidence>
<evidence type="ECO:0000256" key="5">
    <source>
        <dbReference type="SAM" id="Phobius"/>
    </source>
</evidence>
<feature type="transmembrane region" description="Helical" evidence="5">
    <location>
        <begin position="278"/>
        <end position="301"/>
    </location>
</feature>
<protein>
    <submittedName>
        <fullName evidence="6">MFS transporter</fullName>
    </submittedName>
</protein>
<comment type="caution">
    <text evidence="6">The sequence shown here is derived from an EMBL/GenBank/DDBJ whole genome shotgun (WGS) entry which is preliminary data.</text>
</comment>
<gene>
    <name evidence="6" type="ORF">GM920_03820</name>
</gene>
<dbReference type="EMBL" id="WNXC01000001">
    <property type="protein sequence ID" value="MBB2148034.1"/>
    <property type="molecule type" value="Genomic_DNA"/>
</dbReference>
<name>A0ABR6ET84_9SPHI</name>
<dbReference type="SUPFAM" id="SSF103473">
    <property type="entry name" value="MFS general substrate transporter"/>
    <property type="match status" value="1"/>
</dbReference>
<keyword evidence="4 5" id="KW-0472">Membrane</keyword>
<evidence type="ECO:0000313" key="7">
    <source>
        <dbReference type="Proteomes" id="UP000636110"/>
    </source>
</evidence>
<dbReference type="PANTHER" id="PTHR12778:SF9">
    <property type="entry name" value="ACETYL-COENZYME A TRANSPORTER 1"/>
    <property type="match status" value="1"/>
</dbReference>
<evidence type="ECO:0000256" key="3">
    <source>
        <dbReference type="ARBA" id="ARBA00022989"/>
    </source>
</evidence>
<feature type="transmembrane region" description="Helical" evidence="5">
    <location>
        <begin position="307"/>
        <end position="331"/>
    </location>
</feature>
<feature type="transmembrane region" description="Helical" evidence="5">
    <location>
        <begin position="99"/>
        <end position="117"/>
    </location>
</feature>
<feature type="transmembrane region" description="Helical" evidence="5">
    <location>
        <begin position="38"/>
        <end position="60"/>
    </location>
</feature>
<dbReference type="Proteomes" id="UP000636110">
    <property type="component" value="Unassembled WGS sequence"/>
</dbReference>
<dbReference type="InterPro" id="IPR004752">
    <property type="entry name" value="AmpG_permease/AT-1"/>
</dbReference>
<keyword evidence="7" id="KW-1185">Reference proteome</keyword>
<evidence type="ECO:0000256" key="4">
    <source>
        <dbReference type="ARBA" id="ARBA00023136"/>
    </source>
</evidence>
<feature type="transmembrane region" description="Helical" evidence="5">
    <location>
        <begin position="138"/>
        <end position="159"/>
    </location>
</feature>
<feature type="transmembrane region" description="Helical" evidence="5">
    <location>
        <begin position="248"/>
        <end position="271"/>
    </location>
</feature>
<dbReference type="InterPro" id="IPR011701">
    <property type="entry name" value="MFS"/>
</dbReference>
<evidence type="ECO:0000256" key="1">
    <source>
        <dbReference type="ARBA" id="ARBA00004141"/>
    </source>
</evidence>
<proteinExistence type="predicted"/>
<reference evidence="6 7" key="1">
    <citation type="submission" date="2019-11" db="EMBL/GenBank/DDBJ databases">
        <title>Description of Pedobacter sp. LMG 31462T.</title>
        <authorList>
            <person name="Carlier A."/>
            <person name="Qi S."/>
            <person name="Vandamme P."/>
        </authorList>
    </citation>
    <scope>NUCLEOTIDE SEQUENCE [LARGE SCALE GENOMIC DNA]</scope>
    <source>
        <strain evidence="6 7">LMG 31462</strain>
    </source>
</reference>
<feature type="transmembrane region" description="Helical" evidence="5">
    <location>
        <begin position="12"/>
        <end position="32"/>
    </location>
</feature>
<dbReference type="InterPro" id="IPR036259">
    <property type="entry name" value="MFS_trans_sf"/>
</dbReference>
<feature type="transmembrane region" description="Helical" evidence="5">
    <location>
        <begin position="340"/>
        <end position="357"/>
    </location>
</feature>